<dbReference type="Proteomes" id="UP000015455">
    <property type="component" value="Unassembled WGS sequence"/>
</dbReference>
<dbReference type="AlphaFoldDB" id="T0AT17"/>
<sequence>MTFKLIVFIGILAVVAVLGMRAYRSSVRGFEQRQAEVRQG</sequence>
<evidence type="ECO:0000313" key="2">
    <source>
        <dbReference type="EMBL" id="EPZ15969.1"/>
    </source>
</evidence>
<organism evidence="2 3">
    <name type="scientific">Thauera terpenica 58Eu</name>
    <dbReference type="NCBI Taxonomy" id="1348657"/>
    <lineage>
        <taxon>Bacteria</taxon>
        <taxon>Pseudomonadati</taxon>
        <taxon>Pseudomonadota</taxon>
        <taxon>Betaproteobacteria</taxon>
        <taxon>Rhodocyclales</taxon>
        <taxon>Zoogloeaceae</taxon>
        <taxon>Thauera</taxon>
    </lineage>
</organism>
<dbReference type="RefSeq" id="WP_021248810.1">
    <property type="nucleotide sequence ID" value="NZ_ATJV01000048.1"/>
</dbReference>
<keyword evidence="1" id="KW-1133">Transmembrane helix</keyword>
<accession>T0AT17</accession>
<proteinExistence type="predicted"/>
<keyword evidence="1" id="KW-0812">Transmembrane</keyword>
<keyword evidence="3" id="KW-1185">Reference proteome</keyword>
<feature type="transmembrane region" description="Helical" evidence="1">
    <location>
        <begin position="6"/>
        <end position="23"/>
    </location>
</feature>
<evidence type="ECO:0000256" key="1">
    <source>
        <dbReference type="SAM" id="Phobius"/>
    </source>
</evidence>
<evidence type="ECO:0000313" key="3">
    <source>
        <dbReference type="Proteomes" id="UP000015455"/>
    </source>
</evidence>
<reference evidence="2 3" key="1">
    <citation type="submission" date="2013-06" db="EMBL/GenBank/DDBJ databases">
        <title>Draft genome sequence of Thauera terpenica.</title>
        <authorList>
            <person name="Liu B."/>
            <person name="Frostegard A.H."/>
            <person name="Shapleigh J.P."/>
        </authorList>
    </citation>
    <scope>NUCLEOTIDE SEQUENCE [LARGE SCALE GENOMIC DNA]</scope>
    <source>
        <strain evidence="2 3">58Eu</strain>
    </source>
</reference>
<keyword evidence="1" id="KW-0472">Membrane</keyword>
<name>T0AT17_9RHOO</name>
<gene>
    <name evidence="2" type="ORF">M622_02015</name>
</gene>
<dbReference type="STRING" id="1348657.M622_02015"/>
<dbReference type="EMBL" id="ATJV01000048">
    <property type="protein sequence ID" value="EPZ15969.1"/>
    <property type="molecule type" value="Genomic_DNA"/>
</dbReference>
<protein>
    <submittedName>
        <fullName evidence="2">Uncharacterized protein</fullName>
    </submittedName>
</protein>
<comment type="caution">
    <text evidence="2">The sequence shown here is derived from an EMBL/GenBank/DDBJ whole genome shotgun (WGS) entry which is preliminary data.</text>
</comment>